<feature type="compositionally biased region" description="Basic and acidic residues" evidence="1">
    <location>
        <begin position="30"/>
        <end position="41"/>
    </location>
</feature>
<evidence type="ECO:0000256" key="1">
    <source>
        <dbReference type="SAM" id="MobiDB-lite"/>
    </source>
</evidence>
<gene>
    <name evidence="2" type="ORF">XA68_14728</name>
</gene>
<dbReference type="AlphaFoldDB" id="A0A2A9PMR4"/>
<proteinExistence type="predicted"/>
<feature type="compositionally biased region" description="Basic and acidic residues" evidence="1">
    <location>
        <begin position="1"/>
        <end position="12"/>
    </location>
</feature>
<dbReference type="EMBL" id="LAZP02000038">
    <property type="protein sequence ID" value="PFH62187.1"/>
    <property type="molecule type" value="Genomic_DNA"/>
</dbReference>
<protein>
    <submittedName>
        <fullName evidence="2">Uncharacterized protein</fullName>
    </submittedName>
</protein>
<comment type="caution">
    <text evidence="2">The sequence shown here is derived from an EMBL/GenBank/DDBJ whole genome shotgun (WGS) entry which is preliminary data.</text>
</comment>
<name>A0A2A9PMR4_OPHUN</name>
<accession>A0A2A9PMR4</accession>
<evidence type="ECO:0000313" key="3">
    <source>
        <dbReference type="Proteomes" id="UP000037136"/>
    </source>
</evidence>
<feature type="region of interest" description="Disordered" evidence="1">
    <location>
        <begin position="1"/>
        <end position="43"/>
    </location>
</feature>
<reference evidence="2 3" key="1">
    <citation type="journal article" date="2015" name="BMC Genomics">
        <title>Gene expression during zombie ant biting behavior reflects the complexity underlying fungal parasitic behavioral manipulation.</title>
        <authorList>
            <person name="de Bekker C."/>
            <person name="Ohm R.A."/>
            <person name="Loreto R.G."/>
            <person name="Sebastian A."/>
            <person name="Albert I."/>
            <person name="Merrow M."/>
            <person name="Brachmann A."/>
            <person name="Hughes D.P."/>
        </authorList>
    </citation>
    <scope>NUCLEOTIDE SEQUENCE [LARGE SCALE GENOMIC DNA]</scope>
    <source>
        <strain evidence="2 3">SC16a</strain>
    </source>
</reference>
<evidence type="ECO:0000313" key="2">
    <source>
        <dbReference type="EMBL" id="PFH62187.1"/>
    </source>
</evidence>
<reference evidence="2 3" key="2">
    <citation type="journal article" date="2017" name="Sci. Rep.">
        <title>Ant-infecting Ophiocordyceps genomes reveal a high diversity of potential behavioral manipulation genes and a possible major role for enterotoxins.</title>
        <authorList>
            <person name="de Bekker C."/>
            <person name="Ohm R.A."/>
            <person name="Evans H.C."/>
            <person name="Brachmann A."/>
            <person name="Hughes D.P."/>
        </authorList>
    </citation>
    <scope>NUCLEOTIDE SEQUENCE [LARGE SCALE GENOMIC DNA]</scope>
    <source>
        <strain evidence="2 3">SC16a</strain>
    </source>
</reference>
<keyword evidence="3" id="KW-1185">Reference proteome</keyword>
<dbReference type="Proteomes" id="UP000037136">
    <property type="component" value="Unassembled WGS sequence"/>
</dbReference>
<sequence>MSRRFDEAEQGPRAKGSAVRTGESQSTMSQDEKWRNPDHTAHRPLIWQPTAEAAGRLITCTASQLSLSLTSPIMDSFRLSLSYQRDIWSVTASVTLLDGVS</sequence>
<organism evidence="2 3">
    <name type="scientific">Ophiocordyceps unilateralis</name>
    <name type="common">Zombie-ant fungus</name>
    <name type="synonym">Torrubia unilateralis</name>
    <dbReference type="NCBI Taxonomy" id="268505"/>
    <lineage>
        <taxon>Eukaryota</taxon>
        <taxon>Fungi</taxon>
        <taxon>Dikarya</taxon>
        <taxon>Ascomycota</taxon>
        <taxon>Pezizomycotina</taxon>
        <taxon>Sordariomycetes</taxon>
        <taxon>Hypocreomycetidae</taxon>
        <taxon>Hypocreales</taxon>
        <taxon>Ophiocordycipitaceae</taxon>
        <taxon>Ophiocordyceps</taxon>
    </lineage>
</organism>